<reference evidence="2 3" key="1">
    <citation type="submission" date="2018-02" db="EMBL/GenBank/DDBJ databases">
        <title>Genome sequences of Apibacter spp., gut symbionts of Asian honey bees.</title>
        <authorList>
            <person name="Kwong W.K."/>
            <person name="Steele M.I."/>
            <person name="Moran N.A."/>
        </authorList>
    </citation>
    <scope>NUCLEOTIDE SEQUENCE [LARGE SCALE GENOMIC DNA]</scope>
    <source>
        <strain evidence="3">wkB301</strain>
    </source>
</reference>
<comment type="caution">
    <text evidence="2">The sequence shown here is derived from an EMBL/GenBank/DDBJ whole genome shotgun (WGS) entry which is preliminary data.</text>
</comment>
<feature type="domain" description="NodB homology" evidence="1">
    <location>
        <begin position="80"/>
        <end position="288"/>
    </location>
</feature>
<dbReference type="InterPro" id="IPR002509">
    <property type="entry name" value="NODB_dom"/>
</dbReference>
<proteinExistence type="predicted"/>
<gene>
    <name evidence="2" type="ORF">C4S77_11985</name>
</gene>
<dbReference type="PANTHER" id="PTHR10587">
    <property type="entry name" value="GLYCOSYL TRANSFERASE-RELATED"/>
    <property type="match status" value="1"/>
</dbReference>
<dbReference type="AlphaFoldDB" id="A0A2S8A7P7"/>
<dbReference type="InterPro" id="IPR050248">
    <property type="entry name" value="Polysacc_deacetylase_ArnD"/>
</dbReference>
<name>A0A2S8A7P7_9FLAO</name>
<evidence type="ECO:0000313" key="3">
    <source>
        <dbReference type="Proteomes" id="UP000238042"/>
    </source>
</evidence>
<organism evidence="2 3">
    <name type="scientific">Apibacter adventoris</name>
    <dbReference type="NCBI Taxonomy" id="1679466"/>
    <lineage>
        <taxon>Bacteria</taxon>
        <taxon>Pseudomonadati</taxon>
        <taxon>Bacteroidota</taxon>
        <taxon>Flavobacteriia</taxon>
        <taxon>Flavobacteriales</taxon>
        <taxon>Weeksellaceae</taxon>
        <taxon>Apibacter</taxon>
    </lineage>
</organism>
<dbReference type="PROSITE" id="PS51677">
    <property type="entry name" value="NODB"/>
    <property type="match status" value="1"/>
</dbReference>
<dbReference type="OrthoDB" id="9812065at2"/>
<evidence type="ECO:0000259" key="1">
    <source>
        <dbReference type="PROSITE" id="PS51677"/>
    </source>
</evidence>
<dbReference type="Proteomes" id="UP000238042">
    <property type="component" value="Unassembled WGS sequence"/>
</dbReference>
<protein>
    <recommendedName>
        <fullName evidence="1">NodB homology domain-containing protein</fullName>
    </recommendedName>
</protein>
<dbReference type="PROSITE" id="PS51257">
    <property type="entry name" value="PROKAR_LIPOPROTEIN"/>
    <property type="match status" value="1"/>
</dbReference>
<dbReference type="GO" id="GO:0005975">
    <property type="term" value="P:carbohydrate metabolic process"/>
    <property type="evidence" value="ECO:0007669"/>
    <property type="project" value="InterPro"/>
</dbReference>
<accession>A0A2S8A7P7</accession>
<keyword evidence="3" id="KW-1185">Reference proteome</keyword>
<dbReference type="Gene3D" id="3.20.20.370">
    <property type="entry name" value="Glycoside hydrolase/deacetylase"/>
    <property type="match status" value="1"/>
</dbReference>
<sequence length="303" mass="35270">MKSYTFSFQILIFSLIIISCKKEMQLKSEFSKIKESIALHPKENYYDSTQSYNKIYKKNVSMQTRGIKEIHPIKTDSGKYHIFFTLDDGPQLPGTQICKNILRKNKVKATFFMVGTHVYGKERQNLIDSIQADSLFIIGNHSDTHAFRNKFKNFYQSPNVSVTDFITAENKLCIKNKIARLPGRNTWAINKKVKGESSAYTVAKKLDSIGYSVFGWDVEWRFKNGNIPIETTNEMIKKIQTQLKNNKTNMPGNIVILVHDRMFSKPQYTDSLKKFITILKENNQYTFETIDKYPLYTFQEKIN</sequence>
<dbReference type="PANTHER" id="PTHR10587:SF125">
    <property type="entry name" value="POLYSACCHARIDE DEACETYLASE YHEN-RELATED"/>
    <property type="match status" value="1"/>
</dbReference>
<dbReference type="GO" id="GO:0016810">
    <property type="term" value="F:hydrolase activity, acting on carbon-nitrogen (but not peptide) bonds"/>
    <property type="evidence" value="ECO:0007669"/>
    <property type="project" value="InterPro"/>
</dbReference>
<dbReference type="InterPro" id="IPR011330">
    <property type="entry name" value="Glyco_hydro/deAcase_b/a-brl"/>
</dbReference>
<dbReference type="Pfam" id="PF01522">
    <property type="entry name" value="Polysacc_deac_1"/>
    <property type="match status" value="1"/>
</dbReference>
<dbReference type="EMBL" id="PSZM01000046">
    <property type="protein sequence ID" value="PQL90589.1"/>
    <property type="molecule type" value="Genomic_DNA"/>
</dbReference>
<dbReference type="SUPFAM" id="SSF88713">
    <property type="entry name" value="Glycoside hydrolase/deacetylase"/>
    <property type="match status" value="1"/>
</dbReference>
<evidence type="ECO:0000313" key="2">
    <source>
        <dbReference type="EMBL" id="PQL90589.1"/>
    </source>
</evidence>